<comment type="caution">
    <text evidence="2">The sequence shown here is derived from an EMBL/GenBank/DDBJ whole genome shotgun (WGS) entry which is preliminary data.</text>
</comment>
<organism evidence="2 3">
    <name type="scientific">Candidatus Kaiserbacteria bacterium RIFCSPHIGHO2_01_FULL_46_22</name>
    <dbReference type="NCBI Taxonomy" id="1798475"/>
    <lineage>
        <taxon>Bacteria</taxon>
        <taxon>Candidatus Kaiseribacteriota</taxon>
    </lineage>
</organism>
<proteinExistence type="predicted"/>
<name>A0A1F6BYC9_9BACT</name>
<dbReference type="STRING" id="1798475.A2837_01995"/>
<evidence type="ECO:0000256" key="1">
    <source>
        <dbReference type="SAM" id="Phobius"/>
    </source>
</evidence>
<reference evidence="2 3" key="1">
    <citation type="journal article" date="2016" name="Nat. Commun.">
        <title>Thousands of microbial genomes shed light on interconnected biogeochemical processes in an aquifer system.</title>
        <authorList>
            <person name="Anantharaman K."/>
            <person name="Brown C.T."/>
            <person name="Hug L.A."/>
            <person name="Sharon I."/>
            <person name="Castelle C.J."/>
            <person name="Probst A.J."/>
            <person name="Thomas B.C."/>
            <person name="Singh A."/>
            <person name="Wilkins M.J."/>
            <person name="Karaoz U."/>
            <person name="Brodie E.L."/>
            <person name="Williams K.H."/>
            <person name="Hubbard S.S."/>
            <person name="Banfield J.F."/>
        </authorList>
    </citation>
    <scope>NUCLEOTIDE SEQUENCE [LARGE SCALE GENOMIC DNA]</scope>
</reference>
<dbReference type="EMBL" id="MFKO01000002">
    <property type="protein sequence ID" value="OGG41959.1"/>
    <property type="molecule type" value="Genomic_DNA"/>
</dbReference>
<sequence length="129" mass="15547">MKELLLFLNDNSGAIGVLIAFATGFWALIKLREYLKDKRFKTYHEQIDELVNETRNPDRIIKLDRQIAIVFELRNFTNYYPVTRRILIGLKEQWKNQPNTTRAIEEIDLTLDFISKNWLVRTYRRWGNR</sequence>
<dbReference type="Proteomes" id="UP000176322">
    <property type="component" value="Unassembled WGS sequence"/>
</dbReference>
<keyword evidence="1" id="KW-0812">Transmembrane</keyword>
<dbReference type="AlphaFoldDB" id="A0A1F6BYC9"/>
<keyword evidence="1" id="KW-1133">Transmembrane helix</keyword>
<keyword evidence="1" id="KW-0472">Membrane</keyword>
<feature type="transmembrane region" description="Helical" evidence="1">
    <location>
        <begin position="12"/>
        <end position="29"/>
    </location>
</feature>
<evidence type="ECO:0000313" key="3">
    <source>
        <dbReference type="Proteomes" id="UP000176322"/>
    </source>
</evidence>
<accession>A0A1F6BYC9</accession>
<protein>
    <submittedName>
        <fullName evidence="2">Uncharacterized protein</fullName>
    </submittedName>
</protein>
<evidence type="ECO:0000313" key="2">
    <source>
        <dbReference type="EMBL" id="OGG41959.1"/>
    </source>
</evidence>
<gene>
    <name evidence="2" type="ORF">A2837_01995</name>
</gene>